<dbReference type="GO" id="GO:0016798">
    <property type="term" value="F:hydrolase activity, acting on glycosyl bonds"/>
    <property type="evidence" value="ECO:0007669"/>
    <property type="project" value="UniProtKB-KW"/>
</dbReference>
<evidence type="ECO:0000259" key="3">
    <source>
        <dbReference type="Pfam" id="PF13406"/>
    </source>
</evidence>
<organism evidence="4 5">
    <name type="scientific">Rubellimicrobium mesophilum DSM 19309</name>
    <dbReference type="NCBI Taxonomy" id="442562"/>
    <lineage>
        <taxon>Bacteria</taxon>
        <taxon>Pseudomonadati</taxon>
        <taxon>Pseudomonadota</taxon>
        <taxon>Alphaproteobacteria</taxon>
        <taxon>Rhodobacterales</taxon>
        <taxon>Roseobacteraceae</taxon>
        <taxon>Rubellimicrobium</taxon>
    </lineage>
</organism>
<keyword evidence="5" id="KW-1185">Reference proteome</keyword>
<evidence type="ECO:0000313" key="4">
    <source>
        <dbReference type="EMBL" id="EYD75712.1"/>
    </source>
</evidence>
<dbReference type="Proteomes" id="UP000019666">
    <property type="component" value="Unassembled WGS sequence"/>
</dbReference>
<dbReference type="FunFam" id="1.10.8.350:FF:000001">
    <property type="entry name" value="Lytic murein transglycosylase B"/>
    <property type="match status" value="1"/>
</dbReference>
<dbReference type="PATRIC" id="fig|442562.3.peg.2754"/>
<proteinExistence type="predicted"/>
<dbReference type="EC" id="3.2.1.-" evidence="4"/>
<protein>
    <submittedName>
        <fullName evidence="4">Membrane-bound lytic murein transglycosylase B</fullName>
        <ecNumber evidence="4">3.2.1.-</ecNumber>
    </submittedName>
</protein>
<keyword evidence="4" id="KW-0378">Hydrolase</keyword>
<reference evidence="4 5" key="1">
    <citation type="submission" date="2013-02" db="EMBL/GenBank/DDBJ databases">
        <authorList>
            <person name="Fiebig A."/>
            <person name="Goeker M."/>
            <person name="Klenk H.-P.P."/>
        </authorList>
    </citation>
    <scope>NUCLEOTIDE SEQUENCE [LARGE SCALE GENOMIC DNA]</scope>
    <source>
        <strain evidence="4 5">DSM 19309</strain>
    </source>
</reference>
<dbReference type="SUPFAM" id="SSF47090">
    <property type="entry name" value="PGBD-like"/>
    <property type="match status" value="1"/>
</dbReference>
<evidence type="ECO:0000313" key="5">
    <source>
        <dbReference type="Proteomes" id="UP000019666"/>
    </source>
</evidence>
<dbReference type="OrthoDB" id="9808544at2"/>
<dbReference type="AlphaFoldDB" id="A0A017HMH6"/>
<feature type="domain" description="Transglycosylase SLT" evidence="3">
    <location>
        <begin position="44"/>
        <end position="335"/>
    </location>
</feature>
<dbReference type="Gene3D" id="1.10.101.10">
    <property type="entry name" value="PGBD-like superfamily/PGBD"/>
    <property type="match status" value="1"/>
</dbReference>
<feature type="chain" id="PRO_5001492983" evidence="1">
    <location>
        <begin position="31"/>
        <end position="411"/>
    </location>
</feature>
<keyword evidence="4" id="KW-0326">Glycosidase</keyword>
<accession>A0A017HMH6</accession>
<dbReference type="EMBL" id="AOSK01000068">
    <property type="protein sequence ID" value="EYD75712.1"/>
    <property type="molecule type" value="Genomic_DNA"/>
</dbReference>
<dbReference type="STRING" id="442562.Rumeso_02799"/>
<dbReference type="InterPro" id="IPR011970">
    <property type="entry name" value="MltB_2"/>
</dbReference>
<dbReference type="InterPro" id="IPR023346">
    <property type="entry name" value="Lysozyme-like_dom_sf"/>
</dbReference>
<dbReference type="NCBIfam" id="TIGR02283">
    <property type="entry name" value="MltB_2"/>
    <property type="match status" value="1"/>
</dbReference>
<sequence>MSNRISRTLVAALALGLLAAAGAPGGPAEAQSMDRSTPIPAEGFEPWLSAFRSRAEAGGLPGAVLDAALSGVAFLPDVVERDRNQSEFTKPLYQYLAIAVSDDRVAAGQRAVRENAALLDRIEAEYGVNKEIVVAIWGVESSFGANRGDVPTLSALATLAYEGRRGAFFENQLLTALRILADGDTTPDAMVGSWAGAMGHTQFMPSSFAAHAVDFTGDGRRDIWGDDPSDALASTAAFLADAGWTLDQPWGVEVTLPEGFDYRLARDTNKQSPTYWASLGVRDMNGEAVPDHGSAVILLPAGAKGPAFMTFRNFNALEHYNTADAYVIAVGHLADRIAGGPPIRAAIPQDPALTEAQRRELQRRLTALGFDTLGVDGLMGPRTVNAIRNWQIARGEVPDGYATPSLLERLR</sequence>
<dbReference type="InterPro" id="IPR043426">
    <property type="entry name" value="MltB-like"/>
</dbReference>
<name>A0A017HMH6_9RHOB</name>
<gene>
    <name evidence="4" type="ORF">Rumeso_02799</name>
</gene>
<feature type="domain" description="Peptidoglycan binding-like" evidence="2">
    <location>
        <begin position="355"/>
        <end position="410"/>
    </location>
</feature>
<evidence type="ECO:0000259" key="2">
    <source>
        <dbReference type="Pfam" id="PF01471"/>
    </source>
</evidence>
<dbReference type="PANTHER" id="PTHR30163:SF8">
    <property type="entry name" value="LYTIC MUREIN TRANSGLYCOSYLASE"/>
    <property type="match status" value="1"/>
</dbReference>
<evidence type="ECO:0000256" key="1">
    <source>
        <dbReference type="SAM" id="SignalP"/>
    </source>
</evidence>
<dbReference type="RefSeq" id="WP_037279305.1">
    <property type="nucleotide sequence ID" value="NZ_KK088560.1"/>
</dbReference>
<feature type="signal peptide" evidence="1">
    <location>
        <begin position="1"/>
        <end position="30"/>
    </location>
</feature>
<dbReference type="InterPro" id="IPR036365">
    <property type="entry name" value="PGBD-like_sf"/>
</dbReference>
<dbReference type="Gene3D" id="1.10.8.350">
    <property type="entry name" value="Bacterial muramidase"/>
    <property type="match status" value="1"/>
</dbReference>
<dbReference type="Pfam" id="PF13406">
    <property type="entry name" value="SLT_2"/>
    <property type="match status" value="1"/>
</dbReference>
<keyword evidence="1" id="KW-0732">Signal</keyword>
<dbReference type="Pfam" id="PF01471">
    <property type="entry name" value="PG_binding_1"/>
    <property type="match status" value="1"/>
</dbReference>
<dbReference type="HOGENOM" id="CLU_035402_0_2_5"/>
<dbReference type="InterPro" id="IPR036366">
    <property type="entry name" value="PGBDSf"/>
</dbReference>
<dbReference type="Gene3D" id="1.10.530.10">
    <property type="match status" value="1"/>
</dbReference>
<dbReference type="CDD" id="cd13399">
    <property type="entry name" value="Slt35-like"/>
    <property type="match status" value="1"/>
</dbReference>
<dbReference type="PANTHER" id="PTHR30163">
    <property type="entry name" value="MEMBRANE-BOUND LYTIC MUREIN TRANSGLYCOSYLASE B"/>
    <property type="match status" value="1"/>
</dbReference>
<dbReference type="SUPFAM" id="SSF53955">
    <property type="entry name" value="Lysozyme-like"/>
    <property type="match status" value="1"/>
</dbReference>
<dbReference type="GO" id="GO:0008933">
    <property type="term" value="F:peptidoglycan lytic transglycosylase activity"/>
    <property type="evidence" value="ECO:0007669"/>
    <property type="project" value="TreeGrafter"/>
</dbReference>
<comment type="caution">
    <text evidence="4">The sequence shown here is derived from an EMBL/GenBank/DDBJ whole genome shotgun (WGS) entry which is preliminary data.</text>
</comment>
<dbReference type="GO" id="GO:0009253">
    <property type="term" value="P:peptidoglycan catabolic process"/>
    <property type="evidence" value="ECO:0007669"/>
    <property type="project" value="TreeGrafter"/>
</dbReference>
<dbReference type="InterPro" id="IPR031304">
    <property type="entry name" value="SLT_2"/>
</dbReference>
<dbReference type="InterPro" id="IPR002477">
    <property type="entry name" value="Peptidoglycan-bd-like"/>
</dbReference>